<name>A0A2P2N7F1_RHIMU</name>
<sequence>MPKQEYRGTILGKRELNGRKENKILF</sequence>
<protein>
    <submittedName>
        <fullName evidence="1">Uncharacterized protein</fullName>
    </submittedName>
</protein>
<evidence type="ECO:0000313" key="1">
    <source>
        <dbReference type="EMBL" id="MBX38393.1"/>
    </source>
</evidence>
<accession>A0A2P2N7F1</accession>
<proteinExistence type="predicted"/>
<dbReference type="EMBL" id="GGEC01057909">
    <property type="protein sequence ID" value="MBX38393.1"/>
    <property type="molecule type" value="Transcribed_RNA"/>
</dbReference>
<dbReference type="AlphaFoldDB" id="A0A2P2N7F1"/>
<reference evidence="1" key="1">
    <citation type="submission" date="2018-02" db="EMBL/GenBank/DDBJ databases">
        <title>Rhizophora mucronata_Transcriptome.</title>
        <authorList>
            <person name="Meera S.P."/>
            <person name="Sreeshan A."/>
            <person name="Augustine A."/>
        </authorList>
    </citation>
    <scope>NUCLEOTIDE SEQUENCE</scope>
    <source>
        <tissue evidence="1">Leaf</tissue>
    </source>
</reference>
<organism evidence="1">
    <name type="scientific">Rhizophora mucronata</name>
    <name type="common">Asiatic mangrove</name>
    <dbReference type="NCBI Taxonomy" id="61149"/>
    <lineage>
        <taxon>Eukaryota</taxon>
        <taxon>Viridiplantae</taxon>
        <taxon>Streptophyta</taxon>
        <taxon>Embryophyta</taxon>
        <taxon>Tracheophyta</taxon>
        <taxon>Spermatophyta</taxon>
        <taxon>Magnoliopsida</taxon>
        <taxon>eudicotyledons</taxon>
        <taxon>Gunneridae</taxon>
        <taxon>Pentapetalae</taxon>
        <taxon>rosids</taxon>
        <taxon>fabids</taxon>
        <taxon>Malpighiales</taxon>
        <taxon>Rhizophoraceae</taxon>
        <taxon>Rhizophora</taxon>
    </lineage>
</organism>